<reference evidence="1 2" key="1">
    <citation type="submission" date="2020-02" db="EMBL/GenBank/DDBJ databases">
        <authorList>
            <person name="Ferguson B K."/>
        </authorList>
    </citation>
    <scope>NUCLEOTIDE SEQUENCE [LARGE SCALE GENOMIC DNA]</scope>
</reference>
<name>A0A6H5G4J7_9HEMI</name>
<evidence type="ECO:0000313" key="1">
    <source>
        <dbReference type="EMBL" id="CAA9996711.1"/>
    </source>
</evidence>
<proteinExistence type="predicted"/>
<protein>
    <submittedName>
        <fullName evidence="1">Uncharacterized protein</fullName>
    </submittedName>
</protein>
<sequence>MWMYFDFRWILKFALPMRLPSWRNRRSYTIAPLVYGEDDWRSPHSGERTPPQPK</sequence>
<accession>A0A6H5G4J7</accession>
<dbReference type="AlphaFoldDB" id="A0A6H5G4J7"/>
<evidence type="ECO:0000313" key="2">
    <source>
        <dbReference type="Proteomes" id="UP000479000"/>
    </source>
</evidence>
<keyword evidence="2" id="KW-1185">Reference proteome</keyword>
<feature type="non-terminal residue" evidence="1">
    <location>
        <position position="54"/>
    </location>
</feature>
<dbReference type="Proteomes" id="UP000479000">
    <property type="component" value="Unassembled WGS sequence"/>
</dbReference>
<gene>
    <name evidence="1" type="ORF">NTEN_LOCUS3168</name>
</gene>
<organism evidence="1 2">
    <name type="scientific">Nesidiocoris tenuis</name>
    <dbReference type="NCBI Taxonomy" id="355587"/>
    <lineage>
        <taxon>Eukaryota</taxon>
        <taxon>Metazoa</taxon>
        <taxon>Ecdysozoa</taxon>
        <taxon>Arthropoda</taxon>
        <taxon>Hexapoda</taxon>
        <taxon>Insecta</taxon>
        <taxon>Pterygota</taxon>
        <taxon>Neoptera</taxon>
        <taxon>Paraneoptera</taxon>
        <taxon>Hemiptera</taxon>
        <taxon>Heteroptera</taxon>
        <taxon>Panheteroptera</taxon>
        <taxon>Cimicomorpha</taxon>
        <taxon>Miridae</taxon>
        <taxon>Dicyphina</taxon>
        <taxon>Nesidiocoris</taxon>
    </lineage>
</organism>
<dbReference type="EMBL" id="CADCXU010004851">
    <property type="protein sequence ID" value="CAA9996711.1"/>
    <property type="molecule type" value="Genomic_DNA"/>
</dbReference>